<dbReference type="InterPro" id="IPR036034">
    <property type="entry name" value="PDZ_sf"/>
</dbReference>
<proteinExistence type="inferred from homology"/>
<evidence type="ECO:0000259" key="2">
    <source>
        <dbReference type="PROSITE" id="PS51786"/>
    </source>
</evidence>
<evidence type="ECO:0000313" key="4">
    <source>
        <dbReference type="Proteomes" id="UP001597191"/>
    </source>
</evidence>
<dbReference type="InterPro" id="IPR001478">
    <property type="entry name" value="PDZ"/>
</dbReference>
<keyword evidence="1" id="KW-0720">Serine protease</keyword>
<reference evidence="4" key="1">
    <citation type="journal article" date="2019" name="Int. J. Syst. Evol. Microbiol.">
        <title>The Global Catalogue of Microorganisms (GCM) 10K type strain sequencing project: providing services to taxonomists for standard genome sequencing and annotation.</title>
        <authorList>
            <consortium name="The Broad Institute Genomics Platform"/>
            <consortium name="The Broad Institute Genome Sequencing Center for Infectious Disease"/>
            <person name="Wu L."/>
            <person name="Ma J."/>
        </authorList>
    </citation>
    <scope>NUCLEOTIDE SEQUENCE [LARGE SCALE GENOMIC DNA]</scope>
    <source>
        <strain evidence="4">CCM 8937</strain>
    </source>
</reference>
<dbReference type="GO" id="GO:0008233">
    <property type="term" value="F:peptidase activity"/>
    <property type="evidence" value="ECO:0007669"/>
    <property type="project" value="UniProtKB-KW"/>
</dbReference>
<accession>A0ABW4BRH6</accession>
<dbReference type="GO" id="GO:0006508">
    <property type="term" value="P:proteolysis"/>
    <property type="evidence" value="ECO:0007669"/>
    <property type="project" value="UniProtKB-KW"/>
</dbReference>
<dbReference type="InterPro" id="IPR027065">
    <property type="entry name" value="Lon_Prtase"/>
</dbReference>
<dbReference type="RefSeq" id="WP_125650585.1">
    <property type="nucleotide sequence ID" value="NZ_JBHTOH010000083.1"/>
</dbReference>
<keyword evidence="1 3" id="KW-0645">Protease</keyword>
<organism evidence="3 4">
    <name type="scientific">Lapidilactobacillus gannanensis</name>
    <dbReference type="NCBI Taxonomy" id="2486002"/>
    <lineage>
        <taxon>Bacteria</taxon>
        <taxon>Bacillati</taxon>
        <taxon>Bacillota</taxon>
        <taxon>Bacilli</taxon>
        <taxon>Lactobacillales</taxon>
        <taxon>Lactobacillaceae</taxon>
        <taxon>Lapidilactobacillus</taxon>
    </lineage>
</organism>
<feature type="active site" evidence="1">
    <location>
        <position position="278"/>
    </location>
</feature>
<dbReference type="SUPFAM" id="SSF50156">
    <property type="entry name" value="PDZ domain-like"/>
    <property type="match status" value="1"/>
</dbReference>
<dbReference type="Pfam" id="PF13180">
    <property type="entry name" value="PDZ_2"/>
    <property type="match status" value="1"/>
</dbReference>
<name>A0ABW4BRH6_9LACO</name>
<dbReference type="Gene3D" id="3.30.230.10">
    <property type="match status" value="1"/>
</dbReference>
<sequence length="346" mass="37857">MKRWQKVVGGLLAFILVAAFFLWPLQIYIEQPGSAEPLKQFVTVDQKRDQKKGAFMLVTVGIAQATPLRWLIAHFNSFQEIVSRDELMGDQDSAAYDQMQKYYMSSSINNAIAQAYHAAGKSYQIKFQGIYVMDVLQQSNLAGKVAIGDTITAVDGQHFQSNQGFIDYLKDKRLGSKVTITYQHAAQTKTTTAKIIKLPDSKRHGLGITLTDRTAVKTKIPVKIDAGDIGGPSAGMMFSLQIYEQLTGNRLRQGRKIAGTGTIAGDGTVGAIGGIDKKVVAADAAGATIFFAPDDPVTKAIKKVEPNYVNNYHLAKQAAAKIKTKMKIVPVKKFSDVIDYLEAHPN</sequence>
<dbReference type="InterPro" id="IPR008269">
    <property type="entry name" value="Lon_proteolytic"/>
</dbReference>
<evidence type="ECO:0000313" key="3">
    <source>
        <dbReference type="EMBL" id="MFD1411602.1"/>
    </source>
</evidence>
<dbReference type="InterPro" id="IPR014721">
    <property type="entry name" value="Ribsml_uS5_D2-typ_fold_subgr"/>
</dbReference>
<comment type="similarity">
    <text evidence="1">Belongs to the peptidase S16 family.</text>
</comment>
<comment type="caution">
    <text evidence="3">The sequence shown here is derived from an EMBL/GenBank/DDBJ whole genome shotgun (WGS) entry which is preliminary data.</text>
</comment>
<keyword evidence="1 3" id="KW-0378">Hydrolase</keyword>
<dbReference type="EC" id="3.4.21.53" evidence="1"/>
<keyword evidence="4" id="KW-1185">Reference proteome</keyword>
<dbReference type="SUPFAM" id="SSF54211">
    <property type="entry name" value="Ribosomal protein S5 domain 2-like"/>
    <property type="match status" value="1"/>
</dbReference>
<dbReference type="PANTHER" id="PTHR10046">
    <property type="entry name" value="ATP DEPENDENT LON PROTEASE FAMILY MEMBER"/>
    <property type="match status" value="1"/>
</dbReference>
<gene>
    <name evidence="3" type="ORF">ACFQ4R_08405</name>
</gene>
<dbReference type="InterPro" id="IPR020568">
    <property type="entry name" value="Ribosomal_Su5_D2-typ_SF"/>
</dbReference>
<dbReference type="PROSITE" id="PS51786">
    <property type="entry name" value="LON_PROTEOLYTIC"/>
    <property type="match status" value="1"/>
</dbReference>
<dbReference type="EMBL" id="JBHTOH010000083">
    <property type="protein sequence ID" value="MFD1411602.1"/>
    <property type="molecule type" value="Genomic_DNA"/>
</dbReference>
<dbReference type="Pfam" id="PF05362">
    <property type="entry name" value="Lon_C"/>
    <property type="match status" value="1"/>
</dbReference>
<dbReference type="NCBIfam" id="NF041438">
    <property type="entry name" value="SepM_fam_S16"/>
    <property type="match status" value="1"/>
</dbReference>
<protein>
    <recommendedName>
        <fullName evidence="1">endopeptidase La</fullName>
        <ecNumber evidence="1">3.4.21.53</ecNumber>
    </recommendedName>
</protein>
<feature type="active site" evidence="1">
    <location>
        <position position="233"/>
    </location>
</feature>
<comment type="catalytic activity">
    <reaction evidence="1">
        <text>Hydrolysis of proteins in presence of ATP.</text>
        <dbReference type="EC" id="3.4.21.53"/>
    </reaction>
</comment>
<feature type="domain" description="Lon proteolytic" evidence="2">
    <location>
        <begin position="225"/>
        <end position="344"/>
    </location>
</feature>
<dbReference type="Proteomes" id="UP001597191">
    <property type="component" value="Unassembled WGS sequence"/>
</dbReference>
<evidence type="ECO:0000256" key="1">
    <source>
        <dbReference type="PROSITE-ProRule" id="PRU01122"/>
    </source>
</evidence>